<dbReference type="CDD" id="cd06257">
    <property type="entry name" value="DnaJ"/>
    <property type="match status" value="1"/>
</dbReference>
<dbReference type="SUPFAM" id="SSF57938">
    <property type="entry name" value="DnaJ/Hsp40 cysteine-rich domain"/>
    <property type="match status" value="1"/>
</dbReference>
<dbReference type="CDD" id="cd10747">
    <property type="entry name" value="DnaJ_C"/>
    <property type="match status" value="1"/>
</dbReference>
<evidence type="ECO:0000256" key="1">
    <source>
        <dbReference type="ARBA" id="ARBA00022723"/>
    </source>
</evidence>
<keyword evidence="4 7" id="KW-0862">Zinc</keyword>
<dbReference type="FunFam" id="2.60.260.20:FF:000005">
    <property type="entry name" value="Chaperone protein dnaJ 1, mitochondrial"/>
    <property type="match status" value="1"/>
</dbReference>
<evidence type="ECO:0000259" key="9">
    <source>
        <dbReference type="PROSITE" id="PS50076"/>
    </source>
</evidence>
<evidence type="ECO:0000313" key="12">
    <source>
        <dbReference type="Proteomes" id="UP001163798"/>
    </source>
</evidence>
<dbReference type="PANTHER" id="PTHR43096:SF52">
    <property type="entry name" value="DNAJ HOMOLOG 1, MITOCHONDRIAL-RELATED"/>
    <property type="match status" value="1"/>
</dbReference>
<protein>
    <recommendedName>
        <fullName evidence="6">DnaJ homolog 1, mitochondrial</fullName>
    </recommendedName>
</protein>
<dbReference type="SUPFAM" id="SSF46565">
    <property type="entry name" value="Chaperone J-domain"/>
    <property type="match status" value="1"/>
</dbReference>
<dbReference type="InterPro" id="IPR036410">
    <property type="entry name" value="HSP_DnaJ_Cys-rich_dom_sf"/>
</dbReference>
<dbReference type="Gene3D" id="2.10.230.10">
    <property type="entry name" value="Heat shock protein DnaJ, cysteine-rich domain"/>
    <property type="match status" value="1"/>
</dbReference>
<comment type="caution">
    <text evidence="11">The sequence shown here is derived from an EMBL/GenBank/DDBJ whole genome shotgun (WGS) entry which is preliminary data.</text>
</comment>
<evidence type="ECO:0000259" key="10">
    <source>
        <dbReference type="PROSITE" id="PS51188"/>
    </source>
</evidence>
<evidence type="ECO:0000256" key="8">
    <source>
        <dbReference type="SAM" id="MobiDB-lite"/>
    </source>
</evidence>
<dbReference type="NCBIfam" id="NF008035">
    <property type="entry name" value="PRK10767.1"/>
    <property type="match status" value="1"/>
</dbReference>
<dbReference type="GO" id="GO:0005737">
    <property type="term" value="C:cytoplasm"/>
    <property type="evidence" value="ECO:0007669"/>
    <property type="project" value="TreeGrafter"/>
</dbReference>
<dbReference type="InterPro" id="IPR002939">
    <property type="entry name" value="DnaJ_C"/>
</dbReference>
<dbReference type="GO" id="GO:0005524">
    <property type="term" value="F:ATP binding"/>
    <property type="evidence" value="ECO:0007669"/>
    <property type="project" value="InterPro"/>
</dbReference>
<feature type="region of interest" description="Disordered" evidence="8">
    <location>
        <begin position="434"/>
        <end position="494"/>
    </location>
</feature>
<keyword evidence="1 7" id="KW-0479">Metal-binding</keyword>
<dbReference type="Pfam" id="PF00684">
    <property type="entry name" value="DnaJ_CXXCXGXG"/>
    <property type="match status" value="1"/>
</dbReference>
<dbReference type="HAMAP" id="MF_01152">
    <property type="entry name" value="DnaJ"/>
    <property type="match status" value="1"/>
</dbReference>
<dbReference type="GO" id="GO:0031072">
    <property type="term" value="F:heat shock protein binding"/>
    <property type="evidence" value="ECO:0007669"/>
    <property type="project" value="InterPro"/>
</dbReference>
<organism evidence="11 12">
    <name type="scientific">Lentinula aff. detonsa</name>
    <dbReference type="NCBI Taxonomy" id="2804958"/>
    <lineage>
        <taxon>Eukaryota</taxon>
        <taxon>Fungi</taxon>
        <taxon>Dikarya</taxon>
        <taxon>Basidiomycota</taxon>
        <taxon>Agaricomycotina</taxon>
        <taxon>Agaricomycetes</taxon>
        <taxon>Agaricomycetidae</taxon>
        <taxon>Agaricales</taxon>
        <taxon>Marasmiineae</taxon>
        <taxon>Omphalotaceae</taxon>
        <taxon>Lentinula</taxon>
    </lineage>
</organism>
<dbReference type="InterPro" id="IPR012724">
    <property type="entry name" value="DnaJ"/>
</dbReference>
<feature type="zinc finger region" description="CR-type" evidence="7">
    <location>
        <begin position="217"/>
        <end position="298"/>
    </location>
</feature>
<dbReference type="InterPro" id="IPR036869">
    <property type="entry name" value="J_dom_sf"/>
</dbReference>
<accession>A0AA38KVB7</accession>
<dbReference type="InterPro" id="IPR001623">
    <property type="entry name" value="DnaJ_domain"/>
</dbReference>
<dbReference type="EMBL" id="MU793403">
    <property type="protein sequence ID" value="KAJ3783792.1"/>
    <property type="molecule type" value="Genomic_DNA"/>
</dbReference>
<evidence type="ECO:0000313" key="11">
    <source>
        <dbReference type="EMBL" id="KAJ3783792.1"/>
    </source>
</evidence>
<dbReference type="PROSITE" id="PS50076">
    <property type="entry name" value="DNAJ_2"/>
    <property type="match status" value="1"/>
</dbReference>
<dbReference type="FunFam" id="2.10.230.10:FF:000001">
    <property type="entry name" value="DnaJ subfamily A member 2"/>
    <property type="match status" value="1"/>
</dbReference>
<name>A0AA38KVB7_9AGAR</name>
<dbReference type="PANTHER" id="PTHR43096">
    <property type="entry name" value="DNAJ HOMOLOG 1, MITOCHONDRIAL-RELATED"/>
    <property type="match status" value="1"/>
</dbReference>
<feature type="compositionally biased region" description="Basic and acidic residues" evidence="8">
    <location>
        <begin position="484"/>
        <end position="494"/>
    </location>
</feature>
<dbReference type="CDD" id="cd10719">
    <property type="entry name" value="DnaJ_zf"/>
    <property type="match status" value="1"/>
</dbReference>
<dbReference type="Pfam" id="PF00226">
    <property type="entry name" value="DnaJ"/>
    <property type="match status" value="1"/>
</dbReference>
<proteinExistence type="inferred from homology"/>
<gene>
    <name evidence="11" type="ORF">GGU10DRAFT_359826</name>
</gene>
<evidence type="ECO:0000256" key="7">
    <source>
        <dbReference type="PROSITE-ProRule" id="PRU00546"/>
    </source>
</evidence>
<evidence type="ECO:0000256" key="5">
    <source>
        <dbReference type="ARBA" id="ARBA00023186"/>
    </source>
</evidence>
<keyword evidence="2" id="KW-0677">Repeat</keyword>
<dbReference type="Pfam" id="PF01556">
    <property type="entry name" value="DnaJ_C"/>
    <property type="match status" value="1"/>
</dbReference>
<dbReference type="PRINTS" id="PR00625">
    <property type="entry name" value="JDOMAIN"/>
</dbReference>
<dbReference type="AlphaFoldDB" id="A0AA38KVB7"/>
<dbReference type="PROSITE" id="PS51188">
    <property type="entry name" value="ZF_CR"/>
    <property type="match status" value="1"/>
</dbReference>
<evidence type="ECO:0000256" key="6">
    <source>
        <dbReference type="ARBA" id="ARBA00072890"/>
    </source>
</evidence>
<keyword evidence="12" id="KW-1185">Reference proteome</keyword>
<dbReference type="SUPFAM" id="SSF49493">
    <property type="entry name" value="HSP40/DnaJ peptide-binding domain"/>
    <property type="match status" value="2"/>
</dbReference>
<feature type="region of interest" description="Disordered" evidence="8">
    <location>
        <begin position="379"/>
        <end position="403"/>
    </location>
</feature>
<dbReference type="InterPro" id="IPR001305">
    <property type="entry name" value="HSP_DnaJ_Cys-rich_dom"/>
</dbReference>
<dbReference type="Gene3D" id="2.60.260.20">
    <property type="entry name" value="Urease metallochaperone UreE, N-terminal domain"/>
    <property type="match status" value="2"/>
</dbReference>
<keyword evidence="3 7" id="KW-0863">Zinc-finger</keyword>
<reference evidence="11" key="1">
    <citation type="submission" date="2022-08" db="EMBL/GenBank/DDBJ databases">
        <authorList>
            <consortium name="DOE Joint Genome Institute"/>
            <person name="Min B."/>
            <person name="Riley R."/>
            <person name="Sierra-Patev S."/>
            <person name="Naranjo-Ortiz M."/>
            <person name="Looney B."/>
            <person name="Konkel Z."/>
            <person name="Slot J.C."/>
            <person name="Sakamoto Y."/>
            <person name="Steenwyk J.L."/>
            <person name="Rokas A."/>
            <person name="Carro J."/>
            <person name="Camarero S."/>
            <person name="Ferreira P."/>
            <person name="Molpeceres G."/>
            <person name="Ruiz-Duenas F.J."/>
            <person name="Serrano A."/>
            <person name="Henrissat B."/>
            <person name="Drula E."/>
            <person name="Hughes K.W."/>
            <person name="Mata J.L."/>
            <person name="Ishikawa N.K."/>
            <person name="Vargas-Isla R."/>
            <person name="Ushijima S."/>
            <person name="Smith C.A."/>
            <person name="Ahrendt S."/>
            <person name="Andreopoulos W."/>
            <person name="He G."/>
            <person name="Labutti K."/>
            <person name="Lipzen A."/>
            <person name="Ng V."/>
            <person name="Sandor L."/>
            <person name="Barry K."/>
            <person name="Martinez A.T."/>
            <person name="Xiao Y."/>
            <person name="Gibbons J.G."/>
            <person name="Terashima K."/>
            <person name="Hibbett D.S."/>
            <person name="Grigoriev I.V."/>
        </authorList>
    </citation>
    <scope>NUCLEOTIDE SEQUENCE</scope>
    <source>
        <strain evidence="11">TFB10291</strain>
    </source>
</reference>
<dbReference type="InterPro" id="IPR008971">
    <property type="entry name" value="HSP40/DnaJ_pept-bd"/>
</dbReference>
<feature type="compositionally biased region" description="Basic and acidic residues" evidence="8">
    <location>
        <begin position="456"/>
        <end position="477"/>
    </location>
</feature>
<evidence type="ECO:0000256" key="4">
    <source>
        <dbReference type="ARBA" id="ARBA00022833"/>
    </source>
</evidence>
<evidence type="ECO:0000256" key="3">
    <source>
        <dbReference type="ARBA" id="ARBA00022771"/>
    </source>
</evidence>
<dbReference type="GO" id="GO:0051082">
    <property type="term" value="F:unfolded protein binding"/>
    <property type="evidence" value="ECO:0007669"/>
    <property type="project" value="InterPro"/>
</dbReference>
<evidence type="ECO:0000256" key="2">
    <source>
        <dbReference type="ARBA" id="ARBA00022737"/>
    </source>
</evidence>
<dbReference type="Proteomes" id="UP001163798">
    <property type="component" value="Unassembled WGS sequence"/>
</dbReference>
<feature type="domain" description="CR-type" evidence="10">
    <location>
        <begin position="217"/>
        <end position="298"/>
    </location>
</feature>
<keyword evidence="5" id="KW-0143">Chaperone</keyword>
<dbReference type="GO" id="GO:0009408">
    <property type="term" value="P:response to heat"/>
    <property type="evidence" value="ECO:0007669"/>
    <property type="project" value="InterPro"/>
</dbReference>
<feature type="domain" description="J" evidence="9">
    <location>
        <begin position="74"/>
        <end position="138"/>
    </location>
</feature>
<sequence length="494" mass="52830">MPPRVPSRSFLSYTSLYTFVKPTILTTSQSFSVNRFKCLHTATQYAFPKTLTTAKRTGDKRAFHATAPHGSPKNPYDVLGVKRDASAADIKKTYFSLARKYHPDTNSDKTAQSKFLEIQEAYDVLKDEKKRAAYDQYGSASQQPGFDPNAFSGFGGAGFSGFQDFTSTFGGGGRGGSSDLFEQLFTQFGGGGRRRGPTRGADLETYISITFLEACKGTTREVTISPVTDCGTCSGSGLKAGAKRTTCTTCGGSGTRTFVIDNGFQMSSTCNTCDGVGSTVPRNGQCSSCGGVGKVRIRKTVDVSIPPGVEDGMVIRIPNSGDAPISGAGVAGDLLVRLNVSPSKTFQRQGSNLYHSVKIPLHTALLGGRVRVPTLDGDVDVRVPSGTQPGEEMKLRGRGVPRVNRNDAGDLFVTFSVVLPRSLTDKQRKLLQEYADDVEGRPASSNEPSKSHKKSKGDDDNVVKDGKPADLKQDRADGSSSEDGSEKEQKRATA</sequence>
<dbReference type="GO" id="GO:0008270">
    <property type="term" value="F:zinc ion binding"/>
    <property type="evidence" value="ECO:0007669"/>
    <property type="project" value="UniProtKB-KW"/>
</dbReference>
<dbReference type="SMART" id="SM00271">
    <property type="entry name" value="DnaJ"/>
    <property type="match status" value="1"/>
</dbReference>
<dbReference type="Gene3D" id="1.10.287.110">
    <property type="entry name" value="DnaJ domain"/>
    <property type="match status" value="1"/>
</dbReference>
<dbReference type="GO" id="GO:0042026">
    <property type="term" value="P:protein refolding"/>
    <property type="evidence" value="ECO:0007669"/>
    <property type="project" value="TreeGrafter"/>
</dbReference>